<keyword evidence="9" id="KW-1185">Reference proteome</keyword>
<feature type="domain" description="MARVEL" evidence="7">
    <location>
        <begin position="48"/>
        <end position="175"/>
    </location>
</feature>
<evidence type="ECO:0000259" key="7">
    <source>
        <dbReference type="PROSITE" id="PS51225"/>
    </source>
</evidence>
<reference evidence="8 9" key="1">
    <citation type="journal article" date="2011" name="Proc. Natl. Acad. Sci. U.S.A.">
        <title>Genetic diversity and population structure of the endangered marsupial Sarcophilus harrisii (Tasmanian devil).</title>
        <authorList>
            <person name="Miller W."/>
            <person name="Hayes V.M."/>
            <person name="Ratan A."/>
            <person name="Petersen D.C."/>
            <person name="Wittekindt N.E."/>
            <person name="Miller J."/>
            <person name="Walenz B."/>
            <person name="Knight J."/>
            <person name="Qi J."/>
            <person name="Zhao F."/>
            <person name="Wang Q."/>
            <person name="Bedoya-Reina O.C."/>
            <person name="Katiyar N."/>
            <person name="Tomsho L.P."/>
            <person name="Kasson L.M."/>
            <person name="Hardie R.A."/>
            <person name="Woodbridge P."/>
            <person name="Tindall E.A."/>
            <person name="Bertelsen M.F."/>
            <person name="Dixon D."/>
            <person name="Pyecroft S."/>
            <person name="Helgen K.M."/>
            <person name="Lesk A.M."/>
            <person name="Pringle T.H."/>
            <person name="Patterson N."/>
            <person name="Zhang Y."/>
            <person name="Kreiss A."/>
            <person name="Woods G.M."/>
            <person name="Jones M.E."/>
            <person name="Schuster S.C."/>
        </authorList>
    </citation>
    <scope>NUCLEOTIDE SEQUENCE [LARGE SCALE GENOMIC DNA]</scope>
</reference>
<evidence type="ECO:0000313" key="9">
    <source>
        <dbReference type="Proteomes" id="UP000007648"/>
    </source>
</evidence>
<dbReference type="Proteomes" id="UP000007648">
    <property type="component" value="Unassembled WGS sequence"/>
</dbReference>
<dbReference type="PANTHER" id="PTHR22776">
    <property type="entry name" value="MARVEL-CONTAINING POTENTIAL LIPID RAFT-ASSOCIATED PROTEIN"/>
    <property type="match status" value="1"/>
</dbReference>
<protein>
    <submittedName>
        <fullName evidence="8">CKLF like MARVEL transmembrane domain containing 6</fullName>
    </submittedName>
</protein>
<dbReference type="PROSITE" id="PS51225">
    <property type="entry name" value="MARVEL"/>
    <property type="match status" value="1"/>
</dbReference>
<feature type="transmembrane region" description="Helical" evidence="6">
    <location>
        <begin position="151"/>
        <end position="172"/>
    </location>
</feature>
<evidence type="ECO:0000256" key="5">
    <source>
        <dbReference type="PROSITE-ProRule" id="PRU00581"/>
    </source>
</evidence>
<dbReference type="PANTHER" id="PTHR22776:SF25">
    <property type="entry name" value="CKLF-LIKE MARVEL TRANSMEMBRANE DOMAIN-CONTAINING PROTEIN 6"/>
    <property type="match status" value="1"/>
</dbReference>
<feature type="transmembrane region" description="Helical" evidence="6">
    <location>
        <begin position="117"/>
        <end position="139"/>
    </location>
</feature>
<keyword evidence="3 6" id="KW-1133">Transmembrane helix</keyword>
<dbReference type="InParanoid" id="A0A7N4V6Y4"/>
<dbReference type="InterPro" id="IPR008253">
    <property type="entry name" value="Marvel"/>
</dbReference>
<sequence>MHSFVLSRLVHSHLLIGAGEVFEKAVAPFQAVGRCGLCQLRGTALALGPGFSDALLSHETLGFSLLAFICEEVVSLCTRCAGLYFFEFVSCSAFLLSLLVVIVYSTKLYEKVDKDKVKTLDIIFTSIIGVLFLIASIVFACTSDQTTPETVAIVFGFLASIIFIIDFGLMIVEILRKSQSRKPEVPQTTLTQPLNAST</sequence>
<proteinExistence type="predicted"/>
<dbReference type="AlphaFoldDB" id="A0A7N4V6Y4"/>
<evidence type="ECO:0000313" key="8">
    <source>
        <dbReference type="Ensembl" id="ENSSHAP00000043187.1"/>
    </source>
</evidence>
<name>A0A7N4V6Y4_SARHA</name>
<dbReference type="GO" id="GO:0016020">
    <property type="term" value="C:membrane"/>
    <property type="evidence" value="ECO:0007669"/>
    <property type="project" value="UniProtKB-SubCell"/>
</dbReference>
<evidence type="ECO:0000256" key="1">
    <source>
        <dbReference type="ARBA" id="ARBA00004141"/>
    </source>
</evidence>
<dbReference type="Ensembl" id="ENSSHAT00000035336.1">
    <property type="protein sequence ID" value="ENSSHAP00000043187.1"/>
    <property type="gene ID" value="ENSSHAG00000027248.1"/>
</dbReference>
<reference evidence="8" key="2">
    <citation type="submission" date="2025-08" db="UniProtKB">
        <authorList>
            <consortium name="Ensembl"/>
        </authorList>
    </citation>
    <scope>IDENTIFICATION</scope>
</reference>
<dbReference type="Pfam" id="PF01284">
    <property type="entry name" value="MARVEL"/>
    <property type="match status" value="1"/>
</dbReference>
<evidence type="ECO:0000256" key="6">
    <source>
        <dbReference type="SAM" id="Phobius"/>
    </source>
</evidence>
<dbReference type="InterPro" id="IPR050578">
    <property type="entry name" value="MARVEL-CKLF_proteins"/>
</dbReference>
<evidence type="ECO:0000256" key="3">
    <source>
        <dbReference type="ARBA" id="ARBA00022989"/>
    </source>
</evidence>
<feature type="transmembrane region" description="Helical" evidence="6">
    <location>
        <begin position="83"/>
        <end position="105"/>
    </location>
</feature>
<keyword evidence="4 5" id="KW-0472">Membrane</keyword>
<evidence type="ECO:0000256" key="4">
    <source>
        <dbReference type="ARBA" id="ARBA00023136"/>
    </source>
</evidence>
<evidence type="ECO:0000256" key="2">
    <source>
        <dbReference type="ARBA" id="ARBA00022692"/>
    </source>
</evidence>
<keyword evidence="2 5" id="KW-0812">Transmembrane</keyword>
<dbReference type="FunCoup" id="A0A7N4V6Y4">
    <property type="interactions" value="384"/>
</dbReference>
<dbReference type="GeneTree" id="ENSGT00940000157911"/>
<organism evidence="8 9">
    <name type="scientific">Sarcophilus harrisii</name>
    <name type="common">Tasmanian devil</name>
    <name type="synonym">Sarcophilus laniarius</name>
    <dbReference type="NCBI Taxonomy" id="9305"/>
    <lineage>
        <taxon>Eukaryota</taxon>
        <taxon>Metazoa</taxon>
        <taxon>Chordata</taxon>
        <taxon>Craniata</taxon>
        <taxon>Vertebrata</taxon>
        <taxon>Euteleostomi</taxon>
        <taxon>Mammalia</taxon>
        <taxon>Metatheria</taxon>
        <taxon>Dasyuromorphia</taxon>
        <taxon>Dasyuridae</taxon>
        <taxon>Sarcophilus</taxon>
    </lineage>
</organism>
<comment type="subcellular location">
    <subcellularLocation>
        <location evidence="1">Membrane</location>
        <topology evidence="1">Multi-pass membrane protein</topology>
    </subcellularLocation>
</comment>
<gene>
    <name evidence="8" type="primary">CMTM6</name>
</gene>
<accession>A0A7N4V6Y4</accession>
<reference evidence="8" key="3">
    <citation type="submission" date="2025-09" db="UniProtKB">
        <authorList>
            <consortium name="Ensembl"/>
        </authorList>
    </citation>
    <scope>IDENTIFICATION</scope>
</reference>